<sequence>MAENGVMVVGVDGSRSAADAAKWAAAVASRRRCGLRVVYVLPESRRPSTAPAVGSREPSAAEGYQAAKAIVTDVVTVVRAYFPWLEVEGLVESGPVAVALAAASEGARMIVLGHSGSGGGALEALLRRSTAQDLVRRAACPVASWRGQPGRLPDNQRPVVVGIEPGPRGVTVALTAFELAALFGTSVVAVHAWFSLPGVTAAPHDMPSEVLIAAREQFPQVAVAEVSVEDDPSAALLEYAGEAQLICVGSHGRGRFAGAVVGSVSREVLQRSECPVVICPPAS</sequence>
<comment type="caution">
    <text evidence="3">The sequence shown here is derived from an EMBL/GenBank/DDBJ whole genome shotgun (WGS) entry which is preliminary data.</text>
</comment>
<evidence type="ECO:0000313" key="4">
    <source>
        <dbReference type="Proteomes" id="UP001275440"/>
    </source>
</evidence>
<dbReference type="InterPro" id="IPR006016">
    <property type="entry name" value="UspA"/>
</dbReference>
<feature type="domain" description="UspA" evidence="2">
    <location>
        <begin position="157"/>
        <end position="280"/>
    </location>
</feature>
<keyword evidence="4" id="KW-1185">Reference proteome</keyword>
<dbReference type="InterPro" id="IPR014729">
    <property type="entry name" value="Rossmann-like_a/b/a_fold"/>
</dbReference>
<organism evidence="3 4">
    <name type="scientific">Rhodococcus zopfii</name>
    <dbReference type="NCBI Taxonomy" id="43772"/>
    <lineage>
        <taxon>Bacteria</taxon>
        <taxon>Bacillati</taxon>
        <taxon>Actinomycetota</taxon>
        <taxon>Actinomycetes</taxon>
        <taxon>Mycobacteriales</taxon>
        <taxon>Nocardiaceae</taxon>
        <taxon>Rhodococcus</taxon>
    </lineage>
</organism>
<dbReference type="PRINTS" id="PR01438">
    <property type="entry name" value="UNVRSLSTRESS"/>
</dbReference>
<accession>A0ABU3WP29</accession>
<evidence type="ECO:0000313" key="3">
    <source>
        <dbReference type="EMBL" id="MDV2475716.1"/>
    </source>
</evidence>
<dbReference type="Gene3D" id="3.40.50.620">
    <property type="entry name" value="HUPs"/>
    <property type="match status" value="2"/>
</dbReference>
<dbReference type="EMBL" id="WBMO01000001">
    <property type="protein sequence ID" value="MDV2475716.1"/>
    <property type="molecule type" value="Genomic_DNA"/>
</dbReference>
<dbReference type="InterPro" id="IPR006015">
    <property type="entry name" value="Universal_stress_UspA"/>
</dbReference>
<name>A0ABU3WP29_9NOCA</name>
<dbReference type="Pfam" id="PF00582">
    <property type="entry name" value="Usp"/>
    <property type="match status" value="2"/>
</dbReference>
<evidence type="ECO:0000259" key="2">
    <source>
        <dbReference type="Pfam" id="PF00582"/>
    </source>
</evidence>
<protein>
    <submittedName>
        <fullName evidence="3">Universal stress protein</fullName>
    </submittedName>
</protein>
<comment type="similarity">
    <text evidence="1">Belongs to the universal stress protein A family.</text>
</comment>
<feature type="domain" description="UspA" evidence="2">
    <location>
        <begin position="7"/>
        <end position="143"/>
    </location>
</feature>
<dbReference type="Proteomes" id="UP001275440">
    <property type="component" value="Unassembled WGS sequence"/>
</dbReference>
<dbReference type="SUPFAM" id="SSF52402">
    <property type="entry name" value="Adenine nucleotide alpha hydrolases-like"/>
    <property type="match status" value="2"/>
</dbReference>
<dbReference type="PANTHER" id="PTHR46268">
    <property type="entry name" value="STRESS RESPONSE PROTEIN NHAX"/>
    <property type="match status" value="1"/>
</dbReference>
<reference evidence="3 4" key="1">
    <citation type="submission" date="2019-10" db="EMBL/GenBank/DDBJ databases">
        <title>Draft Genome Assembly of Rhodococcus zopfii DSM44189.</title>
        <authorList>
            <person name="Sutton J.M."/>
            <person name="Akob D.M."/>
            <person name="Bushman T.J."/>
        </authorList>
    </citation>
    <scope>NUCLEOTIDE SEQUENCE [LARGE SCALE GENOMIC DNA]</scope>
    <source>
        <strain evidence="3 4">DSM 44189</strain>
    </source>
</reference>
<gene>
    <name evidence="3" type="ORF">F8M49_10610</name>
</gene>
<evidence type="ECO:0000256" key="1">
    <source>
        <dbReference type="ARBA" id="ARBA00008791"/>
    </source>
</evidence>
<dbReference type="PANTHER" id="PTHR46268:SF6">
    <property type="entry name" value="UNIVERSAL STRESS PROTEIN UP12"/>
    <property type="match status" value="1"/>
</dbReference>
<proteinExistence type="inferred from homology"/>